<dbReference type="GO" id="GO:0046872">
    <property type="term" value="F:metal ion binding"/>
    <property type="evidence" value="ECO:0007669"/>
    <property type="project" value="UniProtKB-KW"/>
</dbReference>
<dbReference type="GO" id="GO:0005829">
    <property type="term" value="C:cytosol"/>
    <property type="evidence" value="ECO:0007669"/>
    <property type="project" value="TreeGrafter"/>
</dbReference>
<feature type="binding site" evidence="9">
    <location>
        <begin position="89"/>
        <end position="91"/>
    </location>
    <ligand>
        <name>substrate</name>
    </ligand>
</feature>
<dbReference type="FunFam" id="3.40.190.90:FF:000001">
    <property type="entry name" value="Fructose-1,6-bisphosphatase"/>
    <property type="match status" value="1"/>
</dbReference>
<dbReference type="InterPro" id="IPR004464">
    <property type="entry name" value="FBPase_class-2/SBPase"/>
</dbReference>
<dbReference type="PIRSF" id="PIRSF004532">
    <property type="entry name" value="GlpX"/>
    <property type="match status" value="1"/>
</dbReference>
<dbReference type="Gene3D" id="3.30.540.10">
    <property type="entry name" value="Fructose-1,6-Bisphosphatase, subunit A, domain 1"/>
    <property type="match status" value="1"/>
</dbReference>
<dbReference type="PANTHER" id="PTHR30447:SF0">
    <property type="entry name" value="FRUCTOSE-1,6-BISPHOSPHATASE 1 CLASS 2-RELATED"/>
    <property type="match status" value="1"/>
</dbReference>
<dbReference type="NCBIfam" id="TIGR00330">
    <property type="entry name" value="glpX"/>
    <property type="match status" value="1"/>
</dbReference>
<evidence type="ECO:0000313" key="11">
    <source>
        <dbReference type="Proteomes" id="UP000320813"/>
    </source>
</evidence>
<dbReference type="Pfam" id="PF03320">
    <property type="entry name" value="FBPase_glpX"/>
    <property type="match status" value="1"/>
</dbReference>
<feature type="binding site" evidence="9">
    <location>
        <begin position="165"/>
        <end position="167"/>
    </location>
    <ligand>
        <name>substrate</name>
    </ligand>
</feature>
<comment type="caution">
    <text evidence="10">The sequence shown here is derived from an EMBL/GenBank/DDBJ whole genome shotgun (WGS) entry which is preliminary data.</text>
</comment>
<proteinExistence type="inferred from homology"/>
<organism evidence="10 11">
    <name type="scientific">Candidatus Acidulodesulfobacterium ferriphilum</name>
    <dbReference type="NCBI Taxonomy" id="2597223"/>
    <lineage>
        <taxon>Bacteria</taxon>
        <taxon>Deltaproteobacteria</taxon>
        <taxon>Candidatus Acidulodesulfobacterales</taxon>
        <taxon>Candidatus Acidulodesulfobacterium</taxon>
    </lineage>
</organism>
<evidence type="ECO:0000256" key="6">
    <source>
        <dbReference type="ARBA" id="ARBA00023277"/>
    </source>
</evidence>
<sequence length="318" mass="34132">MDDKALTIEFVRVTEHAAISVARFIGRGDEKAADRAAVESMRSSLEYIDVDGTIVIGEGERDEAPMLYIGEKVGSGKGQKVDIAVDPLEGTTLAATSAPNAIAVMAIGDKGNFLHAPDTYMQKIAVGPKAKGAIDINLTPTENLHRIAEVLNRYVEDLTVIILNRERHKALIEEVRKTGARIKLIQDGDVAGAIATAKEDSGIDVLMGTGGAPEGVLGAAALRCVGGDMQGRLSFRNEEEKERAVKMGIKDLNKAYNINELAAGDVIFVATGVTGGDYLKGVDFFQGGAKTYSVVMRSKTGTVRYIEAVHYFNYKQIK</sequence>
<dbReference type="EMBL" id="SGBD01000001">
    <property type="protein sequence ID" value="RZD14966.1"/>
    <property type="molecule type" value="Genomic_DNA"/>
</dbReference>
<dbReference type="GO" id="GO:0006094">
    <property type="term" value="P:gluconeogenesis"/>
    <property type="evidence" value="ECO:0007669"/>
    <property type="project" value="InterPro"/>
</dbReference>
<feature type="binding site" evidence="8">
    <location>
        <position position="214"/>
    </location>
    <ligand>
        <name>Mn(2+)</name>
        <dbReference type="ChEBI" id="CHEBI:29035"/>
        <label>2</label>
    </ligand>
</feature>
<keyword evidence="3 8" id="KW-0479">Metal-binding</keyword>
<dbReference type="GO" id="GO:0030388">
    <property type="term" value="P:fructose 1,6-bisphosphate metabolic process"/>
    <property type="evidence" value="ECO:0007669"/>
    <property type="project" value="TreeGrafter"/>
</dbReference>
<evidence type="ECO:0000256" key="1">
    <source>
        <dbReference type="ARBA" id="ARBA00001273"/>
    </source>
</evidence>
<name>A0A519BCG4_9DELT</name>
<feature type="binding site" evidence="8">
    <location>
        <position position="34"/>
    </location>
    <ligand>
        <name>Mn(2+)</name>
        <dbReference type="ChEBI" id="CHEBI:29035"/>
        <label>1</label>
    </ligand>
</feature>
<dbReference type="Gene3D" id="3.40.190.90">
    <property type="match status" value="1"/>
</dbReference>
<feature type="binding site" evidence="8">
    <location>
        <position position="58"/>
    </location>
    <ligand>
        <name>Mn(2+)</name>
        <dbReference type="ChEBI" id="CHEBI:29035"/>
        <label>1</label>
    </ligand>
</feature>
<feature type="binding site" evidence="9">
    <location>
        <position position="211"/>
    </location>
    <ligand>
        <name>substrate</name>
    </ligand>
</feature>
<evidence type="ECO:0000256" key="4">
    <source>
        <dbReference type="ARBA" id="ARBA00022801"/>
    </source>
</evidence>
<accession>A0A519BCG4</accession>
<dbReference type="AlphaFoldDB" id="A0A519BCG4"/>
<feature type="binding site" evidence="8">
    <location>
        <position position="86"/>
    </location>
    <ligand>
        <name>Mn(2+)</name>
        <dbReference type="ChEBI" id="CHEBI:29035"/>
        <label>2</label>
    </ligand>
</feature>
<gene>
    <name evidence="10" type="primary">glpX</name>
    <name evidence="10" type="ORF">EVJ47_01410</name>
</gene>
<comment type="cofactor">
    <cofactor evidence="8">
        <name>Mn(2+)</name>
        <dbReference type="ChEBI" id="CHEBI:29035"/>
    </cofactor>
</comment>
<evidence type="ECO:0000256" key="8">
    <source>
        <dbReference type="PIRSR" id="PIRSR004532-1"/>
    </source>
</evidence>
<evidence type="ECO:0000256" key="2">
    <source>
        <dbReference type="ARBA" id="ARBA00008989"/>
    </source>
</evidence>
<protein>
    <recommendedName>
        <fullName evidence="7">Fructose-1,6-bisphosphatase</fullName>
    </recommendedName>
</protein>
<feature type="binding site" evidence="9">
    <location>
        <position position="120"/>
    </location>
    <ligand>
        <name>substrate</name>
    </ligand>
</feature>
<keyword evidence="4 10" id="KW-0378">Hydrolase</keyword>
<dbReference type="GO" id="GO:0042132">
    <property type="term" value="F:fructose 1,6-bisphosphate 1-phosphatase activity"/>
    <property type="evidence" value="ECO:0007669"/>
    <property type="project" value="UniProtKB-EC"/>
</dbReference>
<dbReference type="PANTHER" id="PTHR30447">
    <property type="entry name" value="FRUCTOSE-1,6-BISPHOSPHATASE CLASS 2"/>
    <property type="match status" value="1"/>
</dbReference>
<comment type="catalytic activity">
    <reaction evidence="1">
        <text>beta-D-fructose 1,6-bisphosphate + H2O = beta-D-fructose 6-phosphate + phosphate</text>
        <dbReference type="Rhea" id="RHEA:11064"/>
        <dbReference type="ChEBI" id="CHEBI:15377"/>
        <dbReference type="ChEBI" id="CHEBI:32966"/>
        <dbReference type="ChEBI" id="CHEBI:43474"/>
        <dbReference type="ChEBI" id="CHEBI:57634"/>
        <dbReference type="EC" id="3.1.3.11"/>
    </reaction>
</comment>
<dbReference type="GO" id="GO:0006071">
    <property type="term" value="P:glycerol metabolic process"/>
    <property type="evidence" value="ECO:0007669"/>
    <property type="project" value="InterPro"/>
</dbReference>
<evidence type="ECO:0000256" key="9">
    <source>
        <dbReference type="PIRSR" id="PIRSR004532-2"/>
    </source>
</evidence>
<keyword evidence="5 8" id="KW-0464">Manganese</keyword>
<comment type="similarity">
    <text evidence="2 7">Belongs to the FBPase class 2 family.</text>
</comment>
<evidence type="ECO:0000313" key="10">
    <source>
        <dbReference type="EMBL" id="RZD14966.1"/>
    </source>
</evidence>
<dbReference type="SUPFAM" id="SSF56655">
    <property type="entry name" value="Carbohydrate phosphatase"/>
    <property type="match status" value="1"/>
</dbReference>
<evidence type="ECO:0000256" key="3">
    <source>
        <dbReference type="ARBA" id="ARBA00022723"/>
    </source>
</evidence>
<keyword evidence="6 7" id="KW-0119">Carbohydrate metabolism</keyword>
<dbReference type="Proteomes" id="UP000320813">
    <property type="component" value="Unassembled WGS sequence"/>
</dbReference>
<feature type="binding site" evidence="8">
    <location>
        <position position="89"/>
    </location>
    <ligand>
        <name>Mn(2+)</name>
        <dbReference type="ChEBI" id="CHEBI:29035"/>
        <label>2</label>
    </ligand>
</feature>
<dbReference type="CDD" id="cd01516">
    <property type="entry name" value="FBPase_glpX"/>
    <property type="match status" value="1"/>
</dbReference>
<feature type="binding site" evidence="9">
    <location>
        <begin position="187"/>
        <end position="189"/>
    </location>
    <ligand>
        <name>substrate</name>
    </ligand>
</feature>
<evidence type="ECO:0000256" key="5">
    <source>
        <dbReference type="ARBA" id="ARBA00023211"/>
    </source>
</evidence>
<evidence type="ECO:0000256" key="7">
    <source>
        <dbReference type="PIRNR" id="PIRNR004532"/>
    </source>
</evidence>
<reference evidence="10 11" key="1">
    <citation type="submission" date="2019-01" db="EMBL/GenBank/DDBJ databases">
        <title>Insights into ecological role of a new deltaproteobacterial order Candidatus Sinidesulfobacterales (Sva0485) by metagenomics and metatranscriptomics.</title>
        <authorList>
            <person name="Tan S."/>
            <person name="Liu J."/>
            <person name="Fang Y."/>
            <person name="Hedlund B.P."/>
            <person name="Lian Z.H."/>
            <person name="Huang L.Y."/>
            <person name="Li J.T."/>
            <person name="Huang L.N."/>
            <person name="Li W.J."/>
            <person name="Jiang H.C."/>
            <person name="Dong H.L."/>
            <person name="Shu W.S."/>
        </authorList>
    </citation>
    <scope>NUCLEOTIDE SEQUENCE [LARGE SCALE GENOMIC DNA]</scope>
    <source>
        <strain evidence="10">AP3</strain>
    </source>
</reference>